<keyword evidence="4 6" id="KW-1133">Transmembrane helix</keyword>
<keyword evidence="10" id="KW-1185">Reference proteome</keyword>
<keyword evidence="5 6" id="KW-0472">Membrane</keyword>
<feature type="domain" description="ABC3 transporter permease C-terminal" evidence="7">
    <location>
        <begin position="679"/>
        <end position="792"/>
    </location>
</feature>
<name>A0A1T5BHA6_9SPHI</name>
<dbReference type="EMBL" id="FUZF01000002">
    <property type="protein sequence ID" value="SKB46681.1"/>
    <property type="molecule type" value="Genomic_DNA"/>
</dbReference>
<dbReference type="OrthoDB" id="1451596at2"/>
<feature type="transmembrane region" description="Helical" evidence="6">
    <location>
        <begin position="287"/>
        <end position="305"/>
    </location>
</feature>
<dbReference type="RefSeq" id="WP_079641226.1">
    <property type="nucleotide sequence ID" value="NZ_FUZF01000002.1"/>
</dbReference>
<keyword evidence="3 6" id="KW-0812">Transmembrane</keyword>
<dbReference type="InterPro" id="IPR025857">
    <property type="entry name" value="MacB_PCD"/>
</dbReference>
<proteinExistence type="predicted"/>
<dbReference type="PANTHER" id="PTHR30572:SF18">
    <property type="entry name" value="ABC-TYPE MACROLIDE FAMILY EXPORT SYSTEM PERMEASE COMPONENT 2"/>
    <property type="match status" value="1"/>
</dbReference>
<reference evidence="10" key="1">
    <citation type="submission" date="2017-02" db="EMBL/GenBank/DDBJ databases">
        <authorList>
            <person name="Varghese N."/>
            <person name="Submissions S."/>
        </authorList>
    </citation>
    <scope>NUCLEOTIDE SEQUENCE [LARGE SCALE GENOMIC DNA]</scope>
    <source>
        <strain evidence="10">DSM 24091</strain>
    </source>
</reference>
<evidence type="ECO:0000313" key="10">
    <source>
        <dbReference type="Proteomes" id="UP000190150"/>
    </source>
</evidence>
<evidence type="ECO:0000256" key="5">
    <source>
        <dbReference type="ARBA" id="ARBA00023136"/>
    </source>
</evidence>
<feature type="transmembrane region" description="Helical" evidence="6">
    <location>
        <begin position="21"/>
        <end position="41"/>
    </location>
</feature>
<gene>
    <name evidence="9" type="ORF">SAMN05660841_00684</name>
</gene>
<feature type="domain" description="MacB-like periplasmic core" evidence="8">
    <location>
        <begin position="20"/>
        <end position="203"/>
    </location>
</feature>
<dbReference type="PANTHER" id="PTHR30572">
    <property type="entry name" value="MEMBRANE COMPONENT OF TRANSPORTER-RELATED"/>
    <property type="match status" value="1"/>
</dbReference>
<feature type="transmembrane region" description="Helical" evidence="6">
    <location>
        <begin position="762"/>
        <end position="782"/>
    </location>
</feature>
<feature type="transmembrane region" description="Helical" evidence="6">
    <location>
        <begin position="426"/>
        <end position="447"/>
    </location>
</feature>
<organism evidence="9 10">
    <name type="scientific">Sphingobacterium nematocida</name>
    <dbReference type="NCBI Taxonomy" id="1513896"/>
    <lineage>
        <taxon>Bacteria</taxon>
        <taxon>Pseudomonadati</taxon>
        <taxon>Bacteroidota</taxon>
        <taxon>Sphingobacteriia</taxon>
        <taxon>Sphingobacteriales</taxon>
        <taxon>Sphingobacteriaceae</taxon>
        <taxon>Sphingobacterium</taxon>
    </lineage>
</organism>
<dbReference type="Proteomes" id="UP000190150">
    <property type="component" value="Unassembled WGS sequence"/>
</dbReference>
<dbReference type="GO" id="GO:0005886">
    <property type="term" value="C:plasma membrane"/>
    <property type="evidence" value="ECO:0007669"/>
    <property type="project" value="UniProtKB-SubCell"/>
</dbReference>
<dbReference type="Pfam" id="PF02687">
    <property type="entry name" value="FtsX"/>
    <property type="match status" value="2"/>
</dbReference>
<dbReference type="GO" id="GO:0022857">
    <property type="term" value="F:transmembrane transporter activity"/>
    <property type="evidence" value="ECO:0007669"/>
    <property type="project" value="TreeGrafter"/>
</dbReference>
<evidence type="ECO:0000256" key="4">
    <source>
        <dbReference type="ARBA" id="ARBA00022989"/>
    </source>
</evidence>
<evidence type="ECO:0000259" key="8">
    <source>
        <dbReference type="Pfam" id="PF12704"/>
    </source>
</evidence>
<comment type="subcellular location">
    <subcellularLocation>
        <location evidence="1">Cell membrane</location>
        <topology evidence="1">Multi-pass membrane protein</topology>
    </subcellularLocation>
</comment>
<feature type="transmembrane region" description="Helical" evidence="6">
    <location>
        <begin position="334"/>
        <end position="360"/>
    </location>
</feature>
<evidence type="ECO:0000256" key="3">
    <source>
        <dbReference type="ARBA" id="ARBA00022692"/>
    </source>
</evidence>
<feature type="transmembrane region" description="Helical" evidence="6">
    <location>
        <begin position="380"/>
        <end position="405"/>
    </location>
</feature>
<evidence type="ECO:0000256" key="2">
    <source>
        <dbReference type="ARBA" id="ARBA00022475"/>
    </source>
</evidence>
<dbReference type="Pfam" id="PF12704">
    <property type="entry name" value="MacB_PCD"/>
    <property type="match status" value="1"/>
</dbReference>
<evidence type="ECO:0000256" key="1">
    <source>
        <dbReference type="ARBA" id="ARBA00004651"/>
    </source>
</evidence>
<feature type="domain" description="ABC3 transporter permease C-terminal" evidence="7">
    <location>
        <begin position="289"/>
        <end position="405"/>
    </location>
</feature>
<dbReference type="InterPro" id="IPR050250">
    <property type="entry name" value="Macrolide_Exporter_MacB"/>
</dbReference>
<feature type="transmembrane region" description="Helical" evidence="6">
    <location>
        <begin position="680"/>
        <end position="700"/>
    </location>
</feature>
<sequence>MIRNYIKIAWRNLLKNRFFSLLNILGLAVSLAVAILLSTYGRQQLSFDKQFKQKDNIYRVLMETTAEYNYEKWSSLPNAVGPAMLSDIPEVKGFARLVSLDFTGYGSIRANNNNFVEKNIFLTDSSFFDLLDIKFTEGNSTNAFQNPKSVVISVSKKDKMFGDQLALNKQLIINQRDTFTVSGVFQDLPENSSFVGDILLDIMDSWMGKNVYWANASYNTFCLLNTNSDPVDIEKKATALIDKYVPKDNQYYTRFHLQPLSKIHLHSQDLRDNLSPRQGSIHTVRTVLILSALIIFIACINYMNLATARSQKNAKEVGINKVLGANRSHIKLRFYLETAIISFFSILLGLGLAVLALPAFNTIIGTEVSTTVLFSIENMGILFVVWLLITLVGGSYPASMMASISSLSLMKNIVVQSRIAQILRKGLVVFQFTCSIVLIIGVVIISLQMRHVSEKDLGYQSSNILVLPIRSINNLEKLNSIKQSVLSLAGTESISTVQTYPGFGESGKSVYRPGNNKEGLPTLSSSSQGAIVPTLKLHLLAGKDLPKDIAEKDDACYVLVNEVVSSYLGYDNPADAVGQRITTEMSTNSIITGVVRNFNFASLKENIGGYMYYHMQKPNEGYRYFLVRYNTTTTTAYVAQIQRIFEQQLPDAAFDYQFLDEHIKSYYTIENRTNKIITTFSLLTIFIACLGLFGLAAFTAEQRKKEIGIRKVLGANLYKIIRLLSTHFLGLILVAFLISTPIAWWLFSRWLQDFNDRVNIPWWSFAVAGLFAIVIALLTVGYQALKAARTNPVDSLKDE</sequence>
<feature type="transmembrane region" description="Helical" evidence="6">
    <location>
        <begin position="721"/>
        <end position="747"/>
    </location>
</feature>
<dbReference type="AlphaFoldDB" id="A0A1T5BHA6"/>
<protein>
    <submittedName>
        <fullName evidence="9">Putative ABC transport system permease protein</fullName>
    </submittedName>
</protein>
<keyword evidence="2" id="KW-1003">Cell membrane</keyword>
<dbReference type="STRING" id="1513896.SAMN05660841_00684"/>
<evidence type="ECO:0000259" key="7">
    <source>
        <dbReference type="Pfam" id="PF02687"/>
    </source>
</evidence>
<accession>A0A1T5BHA6</accession>
<evidence type="ECO:0000313" key="9">
    <source>
        <dbReference type="EMBL" id="SKB46681.1"/>
    </source>
</evidence>
<dbReference type="InterPro" id="IPR003838">
    <property type="entry name" value="ABC3_permease_C"/>
</dbReference>
<evidence type="ECO:0000256" key="6">
    <source>
        <dbReference type="SAM" id="Phobius"/>
    </source>
</evidence>